<dbReference type="Proteomes" id="UP001165121">
    <property type="component" value="Unassembled WGS sequence"/>
</dbReference>
<evidence type="ECO:0000313" key="3">
    <source>
        <dbReference type="Proteomes" id="UP001165121"/>
    </source>
</evidence>
<gene>
    <name evidence="2" type="ORF">Pfra01_001666200</name>
</gene>
<protein>
    <submittedName>
        <fullName evidence="2">Unnamed protein product</fullName>
    </submittedName>
</protein>
<evidence type="ECO:0000313" key="2">
    <source>
        <dbReference type="EMBL" id="GMF45902.1"/>
    </source>
</evidence>
<reference evidence="2" key="1">
    <citation type="submission" date="2023-04" db="EMBL/GenBank/DDBJ databases">
        <title>Phytophthora fragariaefolia NBRC 109709.</title>
        <authorList>
            <person name="Ichikawa N."/>
            <person name="Sato H."/>
            <person name="Tonouchi N."/>
        </authorList>
    </citation>
    <scope>NUCLEOTIDE SEQUENCE</scope>
    <source>
        <strain evidence="2">NBRC 109709</strain>
    </source>
</reference>
<proteinExistence type="predicted"/>
<organism evidence="2 3">
    <name type="scientific">Phytophthora fragariaefolia</name>
    <dbReference type="NCBI Taxonomy" id="1490495"/>
    <lineage>
        <taxon>Eukaryota</taxon>
        <taxon>Sar</taxon>
        <taxon>Stramenopiles</taxon>
        <taxon>Oomycota</taxon>
        <taxon>Peronosporomycetes</taxon>
        <taxon>Peronosporales</taxon>
        <taxon>Peronosporaceae</taxon>
        <taxon>Phytophthora</taxon>
    </lineage>
</organism>
<keyword evidence="3" id="KW-1185">Reference proteome</keyword>
<sequence length="391" mass="43673">MADAEQLRVGGFKRILVRLDEATRRNQRVAVSGELVAALETLQNRLEVTTNTLVSQNVAPAALNVDENAIKKEGEVSPEAKALAKLALRSQELDEVATQIRRLEKLMPVELVRADDRSRKWWRRHVHKLGGHVLGLLTGHESEHRVLLRIGKALQKMETKWPELKSWRDANAAGSVKSKKRRAIPLPDDGETSDTGNRTVSAKSKEKNGTTSNTADKKDVQSPDKARALLLRCSREVRVLRDKFELDAFDVNLIRMVTVVDSLWLGVEHSEVVSLTTALFALVEMAEKVVNQSKRRDRLACLESVLSIVLESSELQLTARRKTMVEEYAKNCRQSLEQLNWQLEGEGGSVSGTGTESATPRMTTAPTSTRHIPIAQISNQKAWSESHIRFA</sequence>
<dbReference type="OrthoDB" id="127369at2759"/>
<dbReference type="EMBL" id="BSXT01001892">
    <property type="protein sequence ID" value="GMF45902.1"/>
    <property type="molecule type" value="Genomic_DNA"/>
</dbReference>
<feature type="compositionally biased region" description="Polar residues" evidence="1">
    <location>
        <begin position="193"/>
        <end position="202"/>
    </location>
</feature>
<accession>A0A9W6XUR6</accession>
<feature type="region of interest" description="Disordered" evidence="1">
    <location>
        <begin position="345"/>
        <end position="369"/>
    </location>
</feature>
<name>A0A9W6XUR6_9STRA</name>
<evidence type="ECO:0000256" key="1">
    <source>
        <dbReference type="SAM" id="MobiDB-lite"/>
    </source>
</evidence>
<feature type="region of interest" description="Disordered" evidence="1">
    <location>
        <begin position="175"/>
        <end position="221"/>
    </location>
</feature>
<feature type="compositionally biased region" description="Polar residues" evidence="1">
    <location>
        <begin position="360"/>
        <end position="369"/>
    </location>
</feature>
<dbReference type="AlphaFoldDB" id="A0A9W6XUR6"/>
<comment type="caution">
    <text evidence="2">The sequence shown here is derived from an EMBL/GenBank/DDBJ whole genome shotgun (WGS) entry which is preliminary data.</text>
</comment>